<comment type="similarity">
    <text evidence="8">Belongs to the glutamate 5-kinase family.</text>
</comment>
<dbReference type="Proteomes" id="UP000254879">
    <property type="component" value="Unassembled WGS sequence"/>
</dbReference>
<dbReference type="PIRSF" id="PIRSF000729">
    <property type="entry name" value="GK"/>
    <property type="match status" value="1"/>
</dbReference>
<dbReference type="PANTHER" id="PTHR43654:SF1">
    <property type="entry name" value="ISOPENTENYL PHOSPHATE KINASE"/>
    <property type="match status" value="1"/>
</dbReference>
<accession>A0A378MCL9</accession>
<dbReference type="PRINTS" id="PR00474">
    <property type="entry name" value="GLU5KINASE"/>
</dbReference>
<keyword evidence="7 8" id="KW-0067">ATP-binding</keyword>
<dbReference type="SUPFAM" id="SSF53633">
    <property type="entry name" value="Carbamate kinase-like"/>
    <property type="match status" value="1"/>
</dbReference>
<dbReference type="GO" id="GO:0005524">
    <property type="term" value="F:ATP binding"/>
    <property type="evidence" value="ECO:0007669"/>
    <property type="project" value="UniProtKB-KW"/>
</dbReference>
<dbReference type="InterPro" id="IPR036393">
    <property type="entry name" value="AceGlu_kinase-like_sf"/>
</dbReference>
<evidence type="ECO:0000256" key="1">
    <source>
        <dbReference type="ARBA" id="ARBA00022490"/>
    </source>
</evidence>
<evidence type="ECO:0000256" key="6">
    <source>
        <dbReference type="ARBA" id="ARBA00022777"/>
    </source>
</evidence>
<keyword evidence="1 8" id="KW-0963">Cytoplasm</keyword>
<dbReference type="AlphaFoldDB" id="A0A378MCL9"/>
<keyword evidence="2 8" id="KW-0028">Amino-acid biosynthesis</keyword>
<dbReference type="GO" id="GO:0005829">
    <property type="term" value="C:cytosol"/>
    <property type="evidence" value="ECO:0007669"/>
    <property type="project" value="TreeGrafter"/>
</dbReference>
<keyword evidence="4 8" id="KW-0808">Transferase</keyword>
<dbReference type="Pfam" id="PF00696">
    <property type="entry name" value="AA_kinase"/>
    <property type="match status" value="1"/>
</dbReference>
<feature type="domain" description="Aspartate/glutamate/uridylate kinase" evidence="9">
    <location>
        <begin position="10"/>
        <end position="236"/>
    </location>
</feature>
<gene>
    <name evidence="8 10" type="primary">proB</name>
    <name evidence="10" type="ORF">NCTC10815_00872</name>
</gene>
<dbReference type="EC" id="2.7.2.11" evidence="8"/>
<feature type="binding site" evidence="8">
    <location>
        <position position="141"/>
    </location>
    <ligand>
        <name>substrate</name>
    </ligand>
</feature>
<dbReference type="EMBL" id="UGPG01000001">
    <property type="protein sequence ID" value="STY43574.1"/>
    <property type="molecule type" value="Genomic_DNA"/>
</dbReference>
<feature type="binding site" evidence="8">
    <location>
        <position position="54"/>
    </location>
    <ligand>
        <name>substrate</name>
    </ligand>
</feature>
<dbReference type="FunFam" id="3.40.1160.10:FF:000018">
    <property type="entry name" value="Glutamate 5-kinase"/>
    <property type="match status" value="1"/>
</dbReference>
<organism evidence="10 11">
    <name type="scientific">Listeria grayi</name>
    <name type="common">Listeria murrayi</name>
    <dbReference type="NCBI Taxonomy" id="1641"/>
    <lineage>
        <taxon>Bacteria</taxon>
        <taxon>Bacillati</taxon>
        <taxon>Bacillota</taxon>
        <taxon>Bacilli</taxon>
        <taxon>Bacillales</taxon>
        <taxon>Listeriaceae</taxon>
        <taxon>Listeria</taxon>
    </lineage>
</organism>
<keyword evidence="3 8" id="KW-0641">Proline biosynthesis</keyword>
<keyword evidence="5 8" id="KW-0547">Nucleotide-binding</keyword>
<dbReference type="GO" id="GO:0055129">
    <property type="term" value="P:L-proline biosynthetic process"/>
    <property type="evidence" value="ECO:0007669"/>
    <property type="project" value="UniProtKB-UniRule"/>
</dbReference>
<feature type="binding site" evidence="8">
    <location>
        <position position="157"/>
    </location>
    <ligand>
        <name>substrate</name>
    </ligand>
</feature>
<sequence>MRSALKNCERIVVKVGTSTLMYDNGNVNLRAIEKLARVLADLKNEGKEVILVSSGAIGVGCHKLNLSIKPQTIPEKQAVAAVGQTELMHLYSKFFGEYGYMTGQVLLTRDVTDFPQSRENVVNTLETLIKKGIIPIVNENDTVAVEEIEHLTKYGDNDRLSAIVTKLIQADILIMLSDIDGFYEENPLVNPEAKMFHEITAVTPALKQLAGGEGTVFGTGGMYTKLLAAEYCLAADKQMLLINGQDPALIFAAINGEMHGTLFSKRKQMIGGE</sequence>
<dbReference type="RefSeq" id="WP_003755312.1">
    <property type="nucleotide sequence ID" value="NZ_CABKNG010000001.1"/>
</dbReference>
<proteinExistence type="inferred from homology"/>
<protein>
    <recommendedName>
        <fullName evidence="8">Glutamate 5-kinase</fullName>
        <ecNumber evidence="8">2.7.2.11</ecNumber>
    </recommendedName>
    <alternativeName>
        <fullName evidence="8">Gamma-glutamyl kinase</fullName>
        <shortName evidence="8">GK</shortName>
    </alternativeName>
</protein>
<evidence type="ECO:0000256" key="4">
    <source>
        <dbReference type="ARBA" id="ARBA00022679"/>
    </source>
</evidence>
<dbReference type="OrthoDB" id="9804434at2"/>
<feature type="binding site" evidence="8">
    <location>
        <position position="14"/>
    </location>
    <ligand>
        <name>ATP</name>
        <dbReference type="ChEBI" id="CHEBI:30616"/>
    </ligand>
</feature>
<feature type="binding site" evidence="8">
    <location>
        <begin position="219"/>
        <end position="225"/>
    </location>
    <ligand>
        <name>ATP</name>
        <dbReference type="ChEBI" id="CHEBI:30616"/>
    </ligand>
</feature>
<evidence type="ECO:0000259" key="9">
    <source>
        <dbReference type="Pfam" id="PF00696"/>
    </source>
</evidence>
<dbReference type="InterPro" id="IPR005715">
    <property type="entry name" value="Glu_5kinase/COase_Synthase"/>
</dbReference>
<evidence type="ECO:0000256" key="5">
    <source>
        <dbReference type="ARBA" id="ARBA00022741"/>
    </source>
</evidence>
<dbReference type="InterPro" id="IPR001048">
    <property type="entry name" value="Asp/Glu/Uridylate_kinase"/>
</dbReference>
<evidence type="ECO:0000256" key="7">
    <source>
        <dbReference type="ARBA" id="ARBA00022840"/>
    </source>
</evidence>
<dbReference type="InterPro" id="IPR011529">
    <property type="entry name" value="Glu_5kinase"/>
</dbReference>
<dbReference type="Gene3D" id="3.40.1160.10">
    <property type="entry name" value="Acetylglutamate kinase-like"/>
    <property type="match status" value="1"/>
</dbReference>
<reference evidence="10 11" key="1">
    <citation type="submission" date="2018-06" db="EMBL/GenBank/DDBJ databases">
        <authorList>
            <consortium name="Pathogen Informatics"/>
            <person name="Doyle S."/>
        </authorList>
    </citation>
    <scope>NUCLEOTIDE SEQUENCE [LARGE SCALE GENOMIC DNA]</scope>
    <source>
        <strain evidence="11">NCTC 10815</strain>
    </source>
</reference>
<dbReference type="PROSITE" id="PS00902">
    <property type="entry name" value="GLUTAMATE_5_KINASE"/>
    <property type="match status" value="1"/>
</dbReference>
<comment type="catalytic activity">
    <reaction evidence="8">
        <text>L-glutamate + ATP = L-glutamyl 5-phosphate + ADP</text>
        <dbReference type="Rhea" id="RHEA:14877"/>
        <dbReference type="ChEBI" id="CHEBI:29985"/>
        <dbReference type="ChEBI" id="CHEBI:30616"/>
        <dbReference type="ChEBI" id="CHEBI:58274"/>
        <dbReference type="ChEBI" id="CHEBI:456216"/>
        <dbReference type="EC" id="2.7.2.11"/>
    </reaction>
</comment>
<comment type="subcellular location">
    <subcellularLocation>
        <location evidence="8">Cytoplasm</location>
    </subcellularLocation>
</comment>
<evidence type="ECO:0000256" key="3">
    <source>
        <dbReference type="ARBA" id="ARBA00022650"/>
    </source>
</evidence>
<dbReference type="InterPro" id="IPR019797">
    <property type="entry name" value="Glutamate_5-kinase_CS"/>
</dbReference>
<dbReference type="InterPro" id="IPR041739">
    <property type="entry name" value="G5K_ProB"/>
</dbReference>
<dbReference type="CDD" id="cd04242">
    <property type="entry name" value="AAK_G5K_ProB"/>
    <property type="match status" value="1"/>
</dbReference>
<evidence type="ECO:0000313" key="10">
    <source>
        <dbReference type="EMBL" id="STY43574.1"/>
    </source>
</evidence>
<dbReference type="GO" id="GO:0004349">
    <property type="term" value="F:glutamate 5-kinase activity"/>
    <property type="evidence" value="ECO:0007669"/>
    <property type="project" value="UniProtKB-UniRule"/>
</dbReference>
<feature type="binding site" evidence="8">
    <location>
        <begin position="177"/>
        <end position="178"/>
    </location>
    <ligand>
        <name>ATP</name>
        <dbReference type="ChEBI" id="CHEBI:30616"/>
    </ligand>
</feature>
<dbReference type="HAMAP" id="MF_00456">
    <property type="entry name" value="ProB"/>
    <property type="match status" value="1"/>
</dbReference>
<dbReference type="NCBIfam" id="TIGR01027">
    <property type="entry name" value="proB"/>
    <property type="match status" value="1"/>
</dbReference>
<evidence type="ECO:0000313" key="11">
    <source>
        <dbReference type="Proteomes" id="UP000254879"/>
    </source>
</evidence>
<dbReference type="InterPro" id="IPR001057">
    <property type="entry name" value="Glu/AcGlu_kinase"/>
</dbReference>
<dbReference type="PANTHER" id="PTHR43654">
    <property type="entry name" value="GLUTAMATE 5-KINASE"/>
    <property type="match status" value="1"/>
</dbReference>
<keyword evidence="6 8" id="KW-0418">Kinase</keyword>
<comment type="function">
    <text evidence="8">Catalyzes the transfer of a phosphate group to glutamate to form L-glutamate 5-phosphate.</text>
</comment>
<name>A0A378MCL9_LISGR</name>
<dbReference type="UniPathway" id="UPA00098">
    <property type="reaction ID" value="UER00359"/>
</dbReference>
<comment type="pathway">
    <text evidence="8">Amino-acid biosynthesis; L-proline biosynthesis; L-glutamate 5-semialdehyde from L-glutamate: step 1/2.</text>
</comment>
<evidence type="ECO:0000256" key="8">
    <source>
        <dbReference type="HAMAP-Rule" id="MF_00456"/>
    </source>
</evidence>
<evidence type="ECO:0000256" key="2">
    <source>
        <dbReference type="ARBA" id="ARBA00022605"/>
    </source>
</evidence>